<protein>
    <submittedName>
        <fullName evidence="3">Uncharacterized protein</fullName>
    </submittedName>
</protein>
<name>A0ABD0ST00_LOXSC</name>
<feature type="chain" id="PRO_5044722757" evidence="2">
    <location>
        <begin position="18"/>
        <end position="149"/>
    </location>
</feature>
<gene>
    <name evidence="4" type="ORF">ABMA27_003629</name>
    <name evidence="3" type="ORF">ABMA28_003776</name>
</gene>
<dbReference type="EMBL" id="JBEDNZ010000015">
    <property type="protein sequence ID" value="KAL0828868.1"/>
    <property type="molecule type" value="Genomic_DNA"/>
</dbReference>
<dbReference type="InterPro" id="IPR036728">
    <property type="entry name" value="PBP_GOBP_sf"/>
</dbReference>
<dbReference type="SMART" id="SM00708">
    <property type="entry name" value="PhBP"/>
    <property type="match status" value="1"/>
</dbReference>
<dbReference type="EMBL" id="JBEDNZ010000015">
    <property type="protein sequence ID" value="KAL0828870.1"/>
    <property type="molecule type" value="Genomic_DNA"/>
</dbReference>
<dbReference type="Pfam" id="PF01395">
    <property type="entry name" value="PBP_GOBP"/>
    <property type="match status" value="1"/>
</dbReference>
<dbReference type="InterPro" id="IPR006170">
    <property type="entry name" value="PBP/GOBP"/>
</dbReference>
<evidence type="ECO:0000313" key="4">
    <source>
        <dbReference type="EMBL" id="KAL0878541.1"/>
    </source>
</evidence>
<dbReference type="PANTHER" id="PTHR11857">
    <property type="entry name" value="ODORANT BINDING PROTEIN-RELATED"/>
    <property type="match status" value="1"/>
</dbReference>
<dbReference type="SUPFAM" id="SSF47565">
    <property type="entry name" value="Insect pheromone/odorant-binding proteins"/>
    <property type="match status" value="1"/>
</dbReference>
<sequence length="149" mass="16853">MYLKLLFVACVVAVSYASRSPAEIRQWMLTKALDCTKGNFVSSKELQMMMNHQLPGTKNSDCYIACVFKKVEWLDEKGNYNIEATHKMADKEYADDATKMENAKKLFDHCKTVNDEAVTDGEAGCDRGHYLAKCLIDNAPKMGFDLSKY</sequence>
<dbReference type="CDD" id="cd23992">
    <property type="entry name" value="PBP_GOBP"/>
    <property type="match status" value="1"/>
</dbReference>
<evidence type="ECO:0000256" key="1">
    <source>
        <dbReference type="ARBA" id="ARBA00022729"/>
    </source>
</evidence>
<dbReference type="Proteomes" id="UP001549921">
    <property type="component" value="Unassembled WGS sequence"/>
</dbReference>
<dbReference type="Proteomes" id="UP001549920">
    <property type="component" value="Unassembled WGS sequence"/>
</dbReference>
<evidence type="ECO:0000313" key="5">
    <source>
        <dbReference type="Proteomes" id="UP001549920"/>
    </source>
</evidence>
<reference evidence="5 6" key="1">
    <citation type="submission" date="2024-06" db="EMBL/GenBank/DDBJ databases">
        <title>A chromosome-level genome assembly of beet webworm, Loxostege sticticalis.</title>
        <authorList>
            <person name="Zhang Y."/>
        </authorList>
    </citation>
    <scope>NUCLEOTIDE SEQUENCE [LARGE SCALE GENOMIC DNA]</scope>
    <source>
        <strain evidence="4">AQ026</strain>
        <strain evidence="3">AQ028</strain>
        <tissue evidence="3">Male pupae</tissue>
        <tissue evidence="4">Whole body</tissue>
    </source>
</reference>
<keyword evidence="1 2" id="KW-0732">Signal</keyword>
<keyword evidence="5" id="KW-1185">Reference proteome</keyword>
<accession>A0ABD0ST00</accession>
<evidence type="ECO:0000313" key="6">
    <source>
        <dbReference type="Proteomes" id="UP001549921"/>
    </source>
</evidence>
<feature type="signal peptide" evidence="2">
    <location>
        <begin position="1"/>
        <end position="17"/>
    </location>
</feature>
<dbReference type="EMBL" id="JBEUOH010000015">
    <property type="protein sequence ID" value="KAL0878541.1"/>
    <property type="molecule type" value="Genomic_DNA"/>
</dbReference>
<organism evidence="3 6">
    <name type="scientific">Loxostege sticticalis</name>
    <name type="common">Beet webworm moth</name>
    <dbReference type="NCBI Taxonomy" id="481309"/>
    <lineage>
        <taxon>Eukaryota</taxon>
        <taxon>Metazoa</taxon>
        <taxon>Ecdysozoa</taxon>
        <taxon>Arthropoda</taxon>
        <taxon>Hexapoda</taxon>
        <taxon>Insecta</taxon>
        <taxon>Pterygota</taxon>
        <taxon>Neoptera</taxon>
        <taxon>Endopterygota</taxon>
        <taxon>Lepidoptera</taxon>
        <taxon>Glossata</taxon>
        <taxon>Ditrysia</taxon>
        <taxon>Pyraloidea</taxon>
        <taxon>Crambidae</taxon>
        <taxon>Pyraustinae</taxon>
        <taxon>Loxostege</taxon>
    </lineage>
</organism>
<proteinExistence type="predicted"/>
<evidence type="ECO:0000256" key="2">
    <source>
        <dbReference type="SAM" id="SignalP"/>
    </source>
</evidence>
<dbReference type="Gene3D" id="1.10.238.20">
    <property type="entry name" value="Pheromone/general odorant binding protein domain"/>
    <property type="match status" value="1"/>
</dbReference>
<comment type="caution">
    <text evidence="3">The sequence shown here is derived from an EMBL/GenBank/DDBJ whole genome shotgun (WGS) entry which is preliminary data.</text>
</comment>
<evidence type="ECO:0000313" key="3">
    <source>
        <dbReference type="EMBL" id="KAL0828868.1"/>
    </source>
</evidence>
<dbReference type="AlphaFoldDB" id="A0ABD0ST00"/>